<evidence type="ECO:0000313" key="2">
    <source>
        <dbReference type="EMBL" id="EZH73945.1"/>
    </source>
</evidence>
<dbReference type="Proteomes" id="UP000023541">
    <property type="component" value="Unassembled WGS sequence"/>
</dbReference>
<evidence type="ECO:0000256" key="1">
    <source>
        <dbReference type="SAM" id="Phobius"/>
    </source>
</evidence>
<name>A0A023BVE3_9FLAO</name>
<sequence length="407" mass="45432">MIKAGSIAYAILICIVVGIFCYSLLLMSGYAKIHQGMLDAHAELVSNNESAQEYFLAKIEDIEEKRITVDVFDNGMVSSGRIKPWGFYKVLLTTSVFKKDTIKRAALIGQWQKEDALALYLSDASKPLFMVEKAKITGNVFLPKSGIKAGYITSNAYRDTKFLIGTKRNSKTSLPKIDHIDFAYDIDNARQIRLNEIKDNVVLYNGFSKQTLVIESDTIIVDNKKLSGNIVIKSKDSIYIKKNNVLEDIIIEAPKVAFESGFVGNVQVLAEKVVGLEENVVLKYPSGILMNTGNVDKREVVIGKKSKILGGVVINDINRGLDKIITVEEDAEVIGDIYCSGKLQLKGNVIGTVYTSNFYLRTEASAYDNYILNGTIDRKSLPDEFVRIPLFKNKSEYFKPYAIIKQI</sequence>
<evidence type="ECO:0008006" key="4">
    <source>
        <dbReference type="Google" id="ProtNLM"/>
    </source>
</evidence>
<gene>
    <name evidence="2" type="ORF">ATO12_13765</name>
</gene>
<feature type="transmembrane region" description="Helical" evidence="1">
    <location>
        <begin position="6"/>
        <end position="27"/>
    </location>
</feature>
<keyword evidence="3" id="KW-1185">Reference proteome</keyword>
<keyword evidence="1" id="KW-1133">Transmembrane helix</keyword>
<comment type="caution">
    <text evidence="2">The sequence shown here is derived from an EMBL/GenBank/DDBJ whole genome shotgun (WGS) entry which is preliminary data.</text>
</comment>
<dbReference type="STRING" id="1317122.ATO12_13765"/>
<keyword evidence="1" id="KW-0812">Transmembrane</keyword>
<dbReference type="AlphaFoldDB" id="A0A023BVE3"/>
<reference evidence="2 3" key="1">
    <citation type="submission" date="2014-04" db="EMBL/GenBank/DDBJ databases">
        <title>Aquimarina sp. 22II-S11-z7 Genome Sequencing.</title>
        <authorList>
            <person name="Lai Q."/>
        </authorList>
    </citation>
    <scope>NUCLEOTIDE SEQUENCE [LARGE SCALE GENOMIC DNA]</scope>
    <source>
        <strain evidence="2 3">22II-S11-z7</strain>
    </source>
</reference>
<dbReference type="eggNOG" id="ENOG5031FIM">
    <property type="taxonomic scope" value="Bacteria"/>
</dbReference>
<evidence type="ECO:0000313" key="3">
    <source>
        <dbReference type="Proteomes" id="UP000023541"/>
    </source>
</evidence>
<accession>A0A023BVE3</accession>
<protein>
    <recommendedName>
        <fullName evidence="4">Polymer-forming cytoskeletal protein</fullName>
    </recommendedName>
</protein>
<dbReference type="RefSeq" id="WP_131248805.1">
    <property type="nucleotide sequence ID" value="NZ_AQRA01000004.1"/>
</dbReference>
<dbReference type="EMBL" id="AQRA01000004">
    <property type="protein sequence ID" value="EZH73945.1"/>
    <property type="molecule type" value="Genomic_DNA"/>
</dbReference>
<organism evidence="2 3">
    <name type="scientific">Aquimarina atlantica</name>
    <dbReference type="NCBI Taxonomy" id="1317122"/>
    <lineage>
        <taxon>Bacteria</taxon>
        <taxon>Pseudomonadati</taxon>
        <taxon>Bacteroidota</taxon>
        <taxon>Flavobacteriia</taxon>
        <taxon>Flavobacteriales</taxon>
        <taxon>Flavobacteriaceae</taxon>
        <taxon>Aquimarina</taxon>
    </lineage>
</organism>
<keyword evidence="1" id="KW-0472">Membrane</keyword>
<proteinExistence type="predicted"/>
<dbReference type="OrthoDB" id="1004942at2"/>